<dbReference type="Gene3D" id="3.40.50.720">
    <property type="entry name" value="NAD(P)-binding Rossmann-like Domain"/>
    <property type="match status" value="2"/>
</dbReference>
<protein>
    <recommendedName>
        <fullName evidence="2">Glyoxylate reductase/hydroxypyruvate reductase</fullName>
    </recommendedName>
</protein>
<evidence type="ECO:0000256" key="2">
    <source>
        <dbReference type="ARBA" id="ARBA00073306"/>
    </source>
</evidence>
<comment type="similarity">
    <text evidence="3">Belongs to the D-isomer specific 2-hydroxyacid dehydrogenase family.</text>
</comment>
<dbReference type="GO" id="GO:0005829">
    <property type="term" value="C:cytosol"/>
    <property type="evidence" value="ECO:0007669"/>
    <property type="project" value="TreeGrafter"/>
</dbReference>
<dbReference type="Pfam" id="PF00389">
    <property type="entry name" value="2-Hacid_dh"/>
    <property type="match status" value="1"/>
</dbReference>
<dbReference type="GO" id="GO:0051287">
    <property type="term" value="F:NAD binding"/>
    <property type="evidence" value="ECO:0007669"/>
    <property type="project" value="InterPro"/>
</dbReference>
<dbReference type="InterPro" id="IPR006139">
    <property type="entry name" value="D-isomer_2_OHA_DH_cat_dom"/>
</dbReference>
<keyword evidence="7" id="KW-1185">Reference proteome</keyword>
<feature type="domain" description="D-isomer specific 2-hydroxyacid dehydrogenase NAD-binding" evidence="5">
    <location>
        <begin position="114"/>
        <end position="291"/>
    </location>
</feature>
<dbReference type="GO" id="GO:0008465">
    <property type="term" value="F:hydroxypyruvate reductase (NADH) activity"/>
    <property type="evidence" value="ECO:0007669"/>
    <property type="project" value="TreeGrafter"/>
</dbReference>
<gene>
    <name evidence="6" type="ORF">LNINA_LOCUS14382</name>
</gene>
<dbReference type="InterPro" id="IPR050223">
    <property type="entry name" value="D-isomer_2-hydroxyacid_DH"/>
</dbReference>
<evidence type="ECO:0000256" key="1">
    <source>
        <dbReference type="ARBA" id="ARBA00023002"/>
    </source>
</evidence>
<dbReference type="AlphaFoldDB" id="A0AAV1K218"/>
<dbReference type="PANTHER" id="PTHR10996">
    <property type="entry name" value="2-HYDROXYACID DEHYDROGENASE-RELATED"/>
    <property type="match status" value="1"/>
</dbReference>
<dbReference type="GO" id="GO:0030267">
    <property type="term" value="F:glyoxylate reductase (NADPH) activity"/>
    <property type="evidence" value="ECO:0007669"/>
    <property type="project" value="TreeGrafter"/>
</dbReference>
<dbReference type="InterPro" id="IPR006140">
    <property type="entry name" value="D-isomer_DH_NAD-bd"/>
</dbReference>
<dbReference type="SUPFAM" id="SSF52283">
    <property type="entry name" value="Formate/glycerate dehydrogenase catalytic domain-like"/>
    <property type="match status" value="1"/>
</dbReference>
<dbReference type="CDD" id="cd05301">
    <property type="entry name" value="GDH"/>
    <property type="match status" value="1"/>
</dbReference>
<sequence>MSLKKVLIVNRTFPKAGLDLLHNKFEVSVLPYLDYHPEMLPEVEKNIQGVDALIWNTKHRLSKELLDLAGPQLKAITTMASGVDHIDVDEVAKRGIPLGNTLHSLDNAVADITVGLLLGAARGFKAGIRELESGDWKFGVQWRLGQDVAGSTVGLVGLGGIGQAVVRRLKGFDVAKFIYSGRSDKPEAKSLGAERVSLDQLLRESDFVILSCPLTAETKHIINADSLKLMKSTSVLINIGRGGLVNQEALYNALKEGHIFAAGLDVVTPEPLPKDHPLVTLPNCLILPHLGSATHKTRDSMAITSAQNILRALDGKSMVYPVC</sequence>
<dbReference type="EMBL" id="CAVLEF010000280">
    <property type="protein sequence ID" value="CAK1555573.1"/>
    <property type="molecule type" value="Genomic_DNA"/>
</dbReference>
<dbReference type="PROSITE" id="PS00671">
    <property type="entry name" value="D_2_HYDROXYACID_DH_3"/>
    <property type="match status" value="1"/>
</dbReference>
<dbReference type="Pfam" id="PF02826">
    <property type="entry name" value="2-Hacid_dh_C"/>
    <property type="match status" value="1"/>
</dbReference>
<organism evidence="6 7">
    <name type="scientific">Leptosia nina</name>
    <dbReference type="NCBI Taxonomy" id="320188"/>
    <lineage>
        <taxon>Eukaryota</taxon>
        <taxon>Metazoa</taxon>
        <taxon>Ecdysozoa</taxon>
        <taxon>Arthropoda</taxon>
        <taxon>Hexapoda</taxon>
        <taxon>Insecta</taxon>
        <taxon>Pterygota</taxon>
        <taxon>Neoptera</taxon>
        <taxon>Endopterygota</taxon>
        <taxon>Lepidoptera</taxon>
        <taxon>Glossata</taxon>
        <taxon>Ditrysia</taxon>
        <taxon>Papilionoidea</taxon>
        <taxon>Pieridae</taxon>
        <taxon>Pierinae</taxon>
        <taxon>Leptosia</taxon>
    </lineage>
</organism>
<dbReference type="InterPro" id="IPR029753">
    <property type="entry name" value="D-isomer_DH_CS"/>
</dbReference>
<evidence type="ECO:0000256" key="3">
    <source>
        <dbReference type="RuleBase" id="RU003719"/>
    </source>
</evidence>
<dbReference type="Proteomes" id="UP001497472">
    <property type="component" value="Unassembled WGS sequence"/>
</dbReference>
<evidence type="ECO:0000259" key="4">
    <source>
        <dbReference type="Pfam" id="PF00389"/>
    </source>
</evidence>
<evidence type="ECO:0000259" key="5">
    <source>
        <dbReference type="Pfam" id="PF02826"/>
    </source>
</evidence>
<feature type="domain" description="D-isomer specific 2-hydroxyacid dehydrogenase catalytic" evidence="4">
    <location>
        <begin position="14"/>
        <end position="322"/>
    </location>
</feature>
<name>A0AAV1K218_9NEOP</name>
<proteinExistence type="inferred from homology"/>
<keyword evidence="1 3" id="KW-0560">Oxidoreductase</keyword>
<dbReference type="FunFam" id="3.40.50.720:FF:000026">
    <property type="entry name" value="Glyoxylate/hydroxypyruvate reductase B"/>
    <property type="match status" value="1"/>
</dbReference>
<evidence type="ECO:0000313" key="7">
    <source>
        <dbReference type="Proteomes" id="UP001497472"/>
    </source>
</evidence>
<dbReference type="SUPFAM" id="SSF51735">
    <property type="entry name" value="NAD(P)-binding Rossmann-fold domains"/>
    <property type="match status" value="1"/>
</dbReference>
<accession>A0AAV1K218</accession>
<comment type="caution">
    <text evidence="6">The sequence shown here is derived from an EMBL/GenBank/DDBJ whole genome shotgun (WGS) entry which is preliminary data.</text>
</comment>
<dbReference type="PANTHER" id="PTHR10996:SF119">
    <property type="entry name" value="FI03731P-RELATED"/>
    <property type="match status" value="1"/>
</dbReference>
<evidence type="ECO:0000313" key="6">
    <source>
        <dbReference type="EMBL" id="CAK1555573.1"/>
    </source>
</evidence>
<reference evidence="6 7" key="1">
    <citation type="submission" date="2023-11" db="EMBL/GenBank/DDBJ databases">
        <authorList>
            <person name="Okamura Y."/>
        </authorList>
    </citation>
    <scope>NUCLEOTIDE SEQUENCE [LARGE SCALE GENOMIC DNA]</scope>
</reference>
<dbReference type="InterPro" id="IPR036291">
    <property type="entry name" value="NAD(P)-bd_dom_sf"/>
</dbReference>